<dbReference type="PANTHER" id="PTHR43377:SF2">
    <property type="entry name" value="BINDING ROSSMANN FOLD OXIDOREDUCTASE, PUTATIVE (AFU_ORTHOLOGUE AFUA_4G00560)-RELATED"/>
    <property type="match status" value="1"/>
</dbReference>
<dbReference type="InterPro" id="IPR000683">
    <property type="entry name" value="Gfo/Idh/MocA-like_OxRdtase_N"/>
</dbReference>
<name>A0A1H5T6R5_9FIRM</name>
<reference evidence="2 3" key="1">
    <citation type="submission" date="2016-10" db="EMBL/GenBank/DDBJ databases">
        <authorList>
            <person name="de Groot N.N."/>
        </authorList>
    </citation>
    <scope>NUCLEOTIDE SEQUENCE [LARGE SCALE GENOMIC DNA]</scope>
    <source>
        <strain evidence="2 3">D15d</strain>
    </source>
</reference>
<protein>
    <recommendedName>
        <fullName evidence="1">Gfo/Idh/MocA-like oxidoreductase N-terminal domain-containing protein</fullName>
    </recommendedName>
</protein>
<dbReference type="AlphaFoldDB" id="A0A1H5T6R5"/>
<dbReference type="InterPro" id="IPR036291">
    <property type="entry name" value="NAD(P)-bd_dom_sf"/>
</dbReference>
<gene>
    <name evidence="2" type="ORF">SAMN05216537_10412</name>
</gene>
<dbReference type="Gene3D" id="3.40.50.720">
    <property type="entry name" value="NAD(P)-binding Rossmann-like Domain"/>
    <property type="match status" value="1"/>
</dbReference>
<evidence type="ECO:0000259" key="1">
    <source>
        <dbReference type="Pfam" id="PF01408"/>
    </source>
</evidence>
<dbReference type="RefSeq" id="WP_103952386.1">
    <property type="nucleotide sequence ID" value="NZ_FNUL01000004.1"/>
</dbReference>
<sequence>MKNIIIVGSGWRAFFYYRVIKALPEKFNFLAMLTRSEETASRLSKEHGIKVTTSKEECIKLSPDLVVVASSKSNIVETAMEWAGLGFEVLMETPAGINEEQFSALINFPFKDKIQVAEQYHRYPRFQAMKKLLDRHIIGDLIDMYFSFCHDYHGVSMIRFFMGDLKNAKIISSVSYPFKMLETGARAGITYAGDLKEYKRNITILELEKNRHVIYDFSGVQYHTEIKSSRVSIQGSLGEMLDDKFSYAREIAKGEKLDSKEVKYSLSSSISSGAIGKDSLYDYSPEGKHKFSYESDKLVYHYDDNRDLVSISFRGEELWTNDYLSCGFNNDEIGIADFLSGKAKYSVDQAVEDARLANGFA</sequence>
<accession>A0A1H5T6R5</accession>
<dbReference type="InterPro" id="IPR051450">
    <property type="entry name" value="Gfo/Idh/MocA_Oxidoreductases"/>
</dbReference>
<dbReference type="Proteomes" id="UP000236726">
    <property type="component" value="Unassembled WGS sequence"/>
</dbReference>
<evidence type="ECO:0000313" key="2">
    <source>
        <dbReference type="EMBL" id="SEF58434.1"/>
    </source>
</evidence>
<evidence type="ECO:0000313" key="3">
    <source>
        <dbReference type="Proteomes" id="UP000236726"/>
    </source>
</evidence>
<proteinExistence type="predicted"/>
<keyword evidence="3" id="KW-1185">Reference proteome</keyword>
<dbReference type="SUPFAM" id="SSF51735">
    <property type="entry name" value="NAD(P)-binding Rossmann-fold domains"/>
    <property type="match status" value="1"/>
</dbReference>
<dbReference type="GO" id="GO:0000166">
    <property type="term" value="F:nucleotide binding"/>
    <property type="evidence" value="ECO:0007669"/>
    <property type="project" value="InterPro"/>
</dbReference>
<dbReference type="Pfam" id="PF01408">
    <property type="entry name" value="GFO_IDH_MocA"/>
    <property type="match status" value="1"/>
</dbReference>
<dbReference type="PANTHER" id="PTHR43377">
    <property type="entry name" value="BILIVERDIN REDUCTASE A"/>
    <property type="match status" value="1"/>
</dbReference>
<dbReference type="EMBL" id="FNUL01000004">
    <property type="protein sequence ID" value="SEF58434.1"/>
    <property type="molecule type" value="Genomic_DNA"/>
</dbReference>
<feature type="domain" description="Gfo/Idh/MocA-like oxidoreductase N-terminal" evidence="1">
    <location>
        <begin position="3"/>
        <end position="106"/>
    </location>
</feature>
<organism evidence="2 3">
    <name type="scientific">Lachnospira multipara</name>
    <dbReference type="NCBI Taxonomy" id="28051"/>
    <lineage>
        <taxon>Bacteria</taxon>
        <taxon>Bacillati</taxon>
        <taxon>Bacillota</taxon>
        <taxon>Clostridia</taxon>
        <taxon>Lachnospirales</taxon>
        <taxon>Lachnospiraceae</taxon>
        <taxon>Lachnospira</taxon>
    </lineage>
</organism>